<geneLocation type="plasmid" evidence="3">
    <name>pr1cp1</name>
</geneLocation>
<proteinExistence type="predicted"/>
<reference evidence="2 3" key="1">
    <citation type="submission" date="2014-07" db="EMBL/GenBank/DDBJ databases">
        <authorList>
            <person name="Zhang J.E."/>
            <person name="Yang H."/>
            <person name="Guo J."/>
            <person name="Deng Z."/>
            <person name="Luo H."/>
            <person name="Luo M."/>
            <person name="Zhao B."/>
        </authorList>
    </citation>
    <scope>NUCLEOTIDE SEQUENCE [LARGE SCALE GENOMIC DNA]</scope>
    <source>
        <strain evidence="2 3">1CP</strain>
        <plasmid evidence="3">Plasmid pr1cp1</plasmid>
    </source>
</reference>
<feature type="transmembrane region" description="Helical" evidence="1">
    <location>
        <begin position="109"/>
        <end position="130"/>
    </location>
</feature>
<dbReference type="Proteomes" id="UP000186108">
    <property type="component" value="Plasmid pR1CP1"/>
</dbReference>
<dbReference type="EMBL" id="CP009112">
    <property type="protein sequence ID" value="ANS32156.1"/>
    <property type="molecule type" value="Genomic_DNA"/>
</dbReference>
<feature type="transmembrane region" description="Helical" evidence="1">
    <location>
        <begin position="178"/>
        <end position="199"/>
    </location>
</feature>
<dbReference type="PATRIC" id="fig|37919.13.peg.7962"/>
<dbReference type="SUPFAM" id="SSF48317">
    <property type="entry name" value="Acid phosphatase/Vanadium-dependent haloperoxidase"/>
    <property type="match status" value="1"/>
</dbReference>
<sequence length="200" mass="21355">MAMTENQTRGDRVDRLARALTEVGAPWVLNIVSSLFLGVYLEATAWGIFVAMISGGLPMAFILFEIWRSRIGDHHVTEHRERHLLIVVILAIVLAGLVIQICANAPAELIAFTAAGFATLLAIGIITSVVRWKVSVHTAVSAGITVILMLAVSPIWVLALACTPAIGWSRVRLGDHTTGQVIVGAFVGSVIAGGTYTLFT</sequence>
<name>A0A1B1KHS3_RHOOP</name>
<keyword evidence="1" id="KW-0472">Membrane</keyword>
<keyword evidence="2" id="KW-0614">Plasmid</keyword>
<evidence type="ECO:0008006" key="4">
    <source>
        <dbReference type="Google" id="ProtNLM"/>
    </source>
</evidence>
<evidence type="ECO:0000313" key="3">
    <source>
        <dbReference type="Proteomes" id="UP000186108"/>
    </source>
</evidence>
<gene>
    <name evidence="2" type="ORF">R1CP_37785</name>
</gene>
<organism evidence="2 3">
    <name type="scientific">Rhodococcus opacus</name>
    <name type="common">Nocardia opaca</name>
    <dbReference type="NCBI Taxonomy" id="37919"/>
    <lineage>
        <taxon>Bacteria</taxon>
        <taxon>Bacillati</taxon>
        <taxon>Actinomycetota</taxon>
        <taxon>Actinomycetes</taxon>
        <taxon>Mycobacteriales</taxon>
        <taxon>Nocardiaceae</taxon>
        <taxon>Rhodococcus</taxon>
    </lineage>
</organism>
<evidence type="ECO:0000313" key="2">
    <source>
        <dbReference type="EMBL" id="ANS32156.1"/>
    </source>
</evidence>
<evidence type="ECO:0000256" key="1">
    <source>
        <dbReference type="SAM" id="Phobius"/>
    </source>
</evidence>
<feature type="transmembrane region" description="Helical" evidence="1">
    <location>
        <begin position="46"/>
        <end position="64"/>
    </location>
</feature>
<feature type="transmembrane region" description="Helical" evidence="1">
    <location>
        <begin position="84"/>
        <end position="103"/>
    </location>
</feature>
<accession>A0A1B1KHS3</accession>
<keyword evidence="1" id="KW-0812">Transmembrane</keyword>
<dbReference type="AlphaFoldDB" id="A0A1B1KHS3"/>
<keyword evidence="1" id="KW-1133">Transmembrane helix</keyword>
<dbReference type="RefSeq" id="WP_231138004.1">
    <property type="nucleotide sequence ID" value="NZ_CP009112.1"/>
</dbReference>
<dbReference type="InterPro" id="IPR036938">
    <property type="entry name" value="PAP2/HPO_sf"/>
</dbReference>
<feature type="transmembrane region" description="Helical" evidence="1">
    <location>
        <begin position="20"/>
        <end position="40"/>
    </location>
</feature>
<feature type="transmembrane region" description="Helical" evidence="1">
    <location>
        <begin position="142"/>
        <end position="166"/>
    </location>
</feature>
<protein>
    <recommendedName>
        <fullName evidence="4">PAP2 superfamily protein</fullName>
    </recommendedName>
</protein>